<evidence type="ECO:0000313" key="1">
    <source>
        <dbReference type="EMBL" id="CAH9070827.1"/>
    </source>
</evidence>
<dbReference type="AlphaFoldDB" id="A0A9P0YP03"/>
<sequence length="148" mass="17371">MDRIGGQRIFVHDRLSFRVERSDEASSVAVPSHHHNACGGDLRDEINEHRQACGDRVSPPRVQADQDNNDLRRRLDELRRAVDGRINFNHNVRIPEPFTRQIMDALLPRGYKPCNIEVYRGKTCPQHHVSRYMTYMVMMEYNDVIRCR</sequence>
<dbReference type="Proteomes" id="UP001152484">
    <property type="component" value="Unassembled WGS sequence"/>
</dbReference>
<dbReference type="EMBL" id="CAMAPE010000006">
    <property type="protein sequence ID" value="CAH9070827.1"/>
    <property type="molecule type" value="Genomic_DNA"/>
</dbReference>
<organism evidence="1 2">
    <name type="scientific">Cuscuta europaea</name>
    <name type="common">European dodder</name>
    <dbReference type="NCBI Taxonomy" id="41803"/>
    <lineage>
        <taxon>Eukaryota</taxon>
        <taxon>Viridiplantae</taxon>
        <taxon>Streptophyta</taxon>
        <taxon>Embryophyta</taxon>
        <taxon>Tracheophyta</taxon>
        <taxon>Spermatophyta</taxon>
        <taxon>Magnoliopsida</taxon>
        <taxon>eudicotyledons</taxon>
        <taxon>Gunneridae</taxon>
        <taxon>Pentapetalae</taxon>
        <taxon>asterids</taxon>
        <taxon>lamiids</taxon>
        <taxon>Solanales</taxon>
        <taxon>Convolvulaceae</taxon>
        <taxon>Cuscuteae</taxon>
        <taxon>Cuscuta</taxon>
        <taxon>Cuscuta subgen. Cuscuta</taxon>
    </lineage>
</organism>
<gene>
    <name evidence="1" type="ORF">CEURO_LOCUS3791</name>
</gene>
<proteinExistence type="predicted"/>
<accession>A0A9P0YP03</accession>
<comment type="caution">
    <text evidence="1">The sequence shown here is derived from an EMBL/GenBank/DDBJ whole genome shotgun (WGS) entry which is preliminary data.</text>
</comment>
<evidence type="ECO:0000313" key="2">
    <source>
        <dbReference type="Proteomes" id="UP001152484"/>
    </source>
</evidence>
<protein>
    <submittedName>
        <fullName evidence="1">Uncharacterized protein</fullName>
    </submittedName>
</protein>
<name>A0A9P0YP03_CUSEU</name>
<keyword evidence="2" id="KW-1185">Reference proteome</keyword>
<reference evidence="1" key="1">
    <citation type="submission" date="2022-07" db="EMBL/GenBank/DDBJ databases">
        <authorList>
            <person name="Macas J."/>
            <person name="Novak P."/>
            <person name="Neumann P."/>
        </authorList>
    </citation>
    <scope>NUCLEOTIDE SEQUENCE</scope>
</reference>